<dbReference type="PROSITE" id="PS50005">
    <property type="entry name" value="TPR"/>
    <property type="match status" value="1"/>
</dbReference>
<sequence length="173" mass="19879">MDRERLAEAIQLREEGRAKQDETILRQAKALLMELHAAYTDDAEITFQNAVVRDNLGLGHEAVPFYTRALEQGLAGPSLERALLGLGSTYRGLGEYEKSVETLRRGVREFPQNRALQIFLAMALYNSQQYKEALELALTNLLETTTDEKLLYFKRGLEYYSTHLDEKWYEGEE</sequence>
<keyword evidence="1" id="KW-0802">TPR repeat</keyword>
<accession>D6U7P9</accession>
<evidence type="ECO:0000313" key="4">
    <source>
        <dbReference type="Proteomes" id="UP000004508"/>
    </source>
</evidence>
<evidence type="ECO:0000259" key="2">
    <source>
        <dbReference type="Pfam" id="PF12688"/>
    </source>
</evidence>
<dbReference type="InterPro" id="IPR041656">
    <property type="entry name" value="TPR_5"/>
</dbReference>
<dbReference type="AlphaFoldDB" id="D6U7P9"/>
<evidence type="ECO:0000256" key="1">
    <source>
        <dbReference type="PROSITE-ProRule" id="PRU00339"/>
    </source>
</evidence>
<dbReference type="Gene3D" id="1.25.40.10">
    <property type="entry name" value="Tetratricopeptide repeat domain"/>
    <property type="match status" value="1"/>
</dbReference>
<dbReference type="InterPro" id="IPR019734">
    <property type="entry name" value="TPR_rpt"/>
</dbReference>
<name>D6U7P9_KTERA</name>
<dbReference type="OrthoDB" id="193829at2"/>
<dbReference type="Pfam" id="PF12688">
    <property type="entry name" value="TPR_5"/>
    <property type="match status" value="1"/>
</dbReference>
<feature type="repeat" description="TPR" evidence="1">
    <location>
        <begin position="80"/>
        <end position="113"/>
    </location>
</feature>
<organism evidence="3 4">
    <name type="scientific">Ktedonobacter racemifer DSM 44963</name>
    <dbReference type="NCBI Taxonomy" id="485913"/>
    <lineage>
        <taxon>Bacteria</taxon>
        <taxon>Bacillati</taxon>
        <taxon>Chloroflexota</taxon>
        <taxon>Ktedonobacteria</taxon>
        <taxon>Ktedonobacterales</taxon>
        <taxon>Ktedonobacteraceae</taxon>
        <taxon>Ktedonobacter</taxon>
    </lineage>
</organism>
<dbReference type="Proteomes" id="UP000004508">
    <property type="component" value="Unassembled WGS sequence"/>
</dbReference>
<dbReference type="STRING" id="485913.Krac_0435"/>
<gene>
    <name evidence="3" type="ORF">Krac_0435</name>
</gene>
<proteinExistence type="predicted"/>
<dbReference type="SUPFAM" id="SSF48452">
    <property type="entry name" value="TPR-like"/>
    <property type="match status" value="1"/>
</dbReference>
<feature type="domain" description="Tetratrico peptide repeat group 5" evidence="2">
    <location>
        <begin position="45"/>
        <end position="161"/>
    </location>
</feature>
<dbReference type="InParanoid" id="D6U7P9"/>
<evidence type="ECO:0000313" key="3">
    <source>
        <dbReference type="EMBL" id="EFH79910.1"/>
    </source>
</evidence>
<protein>
    <submittedName>
        <fullName evidence="3">TPR repeat-containing protein</fullName>
    </submittedName>
</protein>
<comment type="caution">
    <text evidence="3">The sequence shown here is derived from an EMBL/GenBank/DDBJ whole genome shotgun (WGS) entry which is preliminary data.</text>
</comment>
<dbReference type="RefSeq" id="WP_007922095.1">
    <property type="nucleotide sequence ID" value="NZ_ADVG01000005.1"/>
</dbReference>
<keyword evidence="4" id="KW-1185">Reference proteome</keyword>
<dbReference type="eggNOG" id="COG0457">
    <property type="taxonomic scope" value="Bacteria"/>
</dbReference>
<dbReference type="EMBL" id="ADVG01000005">
    <property type="protein sequence ID" value="EFH79910.1"/>
    <property type="molecule type" value="Genomic_DNA"/>
</dbReference>
<reference evidence="3 4" key="1">
    <citation type="journal article" date="2011" name="Stand. Genomic Sci.">
        <title>Non-contiguous finished genome sequence and contextual data of the filamentous soil bacterium Ktedonobacter racemifer type strain (SOSP1-21).</title>
        <authorList>
            <person name="Chang Y.J."/>
            <person name="Land M."/>
            <person name="Hauser L."/>
            <person name="Chertkov O."/>
            <person name="Del Rio T.G."/>
            <person name="Nolan M."/>
            <person name="Copeland A."/>
            <person name="Tice H."/>
            <person name="Cheng J.F."/>
            <person name="Lucas S."/>
            <person name="Han C."/>
            <person name="Goodwin L."/>
            <person name="Pitluck S."/>
            <person name="Ivanova N."/>
            <person name="Ovchinikova G."/>
            <person name="Pati A."/>
            <person name="Chen A."/>
            <person name="Palaniappan K."/>
            <person name="Mavromatis K."/>
            <person name="Liolios K."/>
            <person name="Brettin T."/>
            <person name="Fiebig A."/>
            <person name="Rohde M."/>
            <person name="Abt B."/>
            <person name="Goker M."/>
            <person name="Detter J.C."/>
            <person name="Woyke T."/>
            <person name="Bristow J."/>
            <person name="Eisen J.A."/>
            <person name="Markowitz V."/>
            <person name="Hugenholtz P."/>
            <person name="Kyrpides N.C."/>
            <person name="Klenk H.P."/>
            <person name="Lapidus A."/>
        </authorList>
    </citation>
    <scope>NUCLEOTIDE SEQUENCE [LARGE SCALE GENOMIC DNA]</scope>
    <source>
        <strain evidence="4">DSM 44963</strain>
    </source>
</reference>
<dbReference type="InterPro" id="IPR011990">
    <property type="entry name" value="TPR-like_helical_dom_sf"/>
</dbReference>